<feature type="signal peptide" evidence="1">
    <location>
        <begin position="1"/>
        <end position="22"/>
    </location>
</feature>
<feature type="chain" id="PRO_5009939561" description="Peptidase propeptide and YPEB domain-containing protein" evidence="1">
    <location>
        <begin position="23"/>
        <end position="125"/>
    </location>
</feature>
<keyword evidence="1" id="KW-0732">Signal</keyword>
<accession>A0A1N6XWL0</accession>
<dbReference type="AlphaFoldDB" id="A0A1N6XWL0"/>
<protein>
    <recommendedName>
        <fullName evidence="4">Peptidase propeptide and YPEB domain-containing protein</fullName>
    </recommendedName>
</protein>
<evidence type="ECO:0000313" key="2">
    <source>
        <dbReference type="EMBL" id="SIR06686.1"/>
    </source>
</evidence>
<dbReference type="RefSeq" id="WP_052698334.1">
    <property type="nucleotide sequence ID" value="NZ_FTLX01000005.1"/>
</dbReference>
<organism evidence="2 3">
    <name type="scientific">Domibacillus enclensis</name>
    <dbReference type="NCBI Taxonomy" id="1017273"/>
    <lineage>
        <taxon>Bacteria</taxon>
        <taxon>Bacillati</taxon>
        <taxon>Bacillota</taxon>
        <taxon>Bacilli</taxon>
        <taxon>Bacillales</taxon>
        <taxon>Bacillaceae</taxon>
        <taxon>Domibacillus</taxon>
    </lineage>
</organism>
<evidence type="ECO:0000256" key="1">
    <source>
        <dbReference type="SAM" id="SignalP"/>
    </source>
</evidence>
<reference evidence="2 3" key="1">
    <citation type="submission" date="2017-01" db="EMBL/GenBank/DDBJ databases">
        <authorList>
            <person name="Mah S.A."/>
            <person name="Swanson W.J."/>
            <person name="Moy G.W."/>
            <person name="Vacquier V.D."/>
        </authorList>
    </citation>
    <scope>NUCLEOTIDE SEQUENCE [LARGE SCALE GENOMIC DNA]</scope>
    <source>
        <strain evidence="2 3">NIO-1016</strain>
    </source>
</reference>
<dbReference type="Proteomes" id="UP000186385">
    <property type="component" value="Unassembled WGS sequence"/>
</dbReference>
<dbReference type="PROSITE" id="PS51257">
    <property type="entry name" value="PROKAR_LIPOPROTEIN"/>
    <property type="match status" value="1"/>
</dbReference>
<evidence type="ECO:0008006" key="4">
    <source>
        <dbReference type="Google" id="ProtNLM"/>
    </source>
</evidence>
<dbReference type="OrthoDB" id="2455934at2"/>
<proteinExistence type="predicted"/>
<evidence type="ECO:0000313" key="3">
    <source>
        <dbReference type="Proteomes" id="UP000186385"/>
    </source>
</evidence>
<dbReference type="STRING" id="1017273.SAMN05443094_10575"/>
<dbReference type="EMBL" id="FTLX01000005">
    <property type="protein sequence ID" value="SIR06686.1"/>
    <property type="molecule type" value="Genomic_DNA"/>
</dbReference>
<sequence>MSRLTKAMSVSILLFIAGCSNANDVIRTEKTRPAEADGLVIMKANDEVKEAAQTFLKEKGWDKQATDIALAQTVEDPQYAEWVDHPAKGELVAVSFLEKESSVIGVPVVYVDPESNKVAGYMPGE</sequence>
<name>A0A1N6XWL0_9BACI</name>
<gene>
    <name evidence="2" type="ORF">SAMN05443094_10575</name>
</gene>